<proteinExistence type="predicted"/>
<keyword evidence="3" id="KW-1185">Reference proteome</keyword>
<feature type="region of interest" description="Disordered" evidence="1">
    <location>
        <begin position="136"/>
        <end position="166"/>
    </location>
</feature>
<evidence type="ECO:0000313" key="3">
    <source>
        <dbReference type="Proteomes" id="UP000077069"/>
    </source>
</evidence>
<dbReference type="Proteomes" id="UP000077069">
    <property type="component" value="Unassembled WGS sequence"/>
</dbReference>
<evidence type="ECO:0000256" key="1">
    <source>
        <dbReference type="SAM" id="MobiDB-lite"/>
    </source>
</evidence>
<evidence type="ECO:0000313" key="2">
    <source>
        <dbReference type="EMBL" id="OAG02916.1"/>
    </source>
</evidence>
<dbReference type="EMBL" id="KV441555">
    <property type="protein sequence ID" value="OAG02916.1"/>
    <property type="molecule type" value="Genomic_DNA"/>
</dbReference>
<organism evidence="2 3">
    <name type="scientific">Paraphaeosphaeria sporulosa</name>
    <dbReference type="NCBI Taxonomy" id="1460663"/>
    <lineage>
        <taxon>Eukaryota</taxon>
        <taxon>Fungi</taxon>
        <taxon>Dikarya</taxon>
        <taxon>Ascomycota</taxon>
        <taxon>Pezizomycotina</taxon>
        <taxon>Dothideomycetes</taxon>
        <taxon>Pleosporomycetidae</taxon>
        <taxon>Pleosporales</taxon>
        <taxon>Massarineae</taxon>
        <taxon>Didymosphaeriaceae</taxon>
        <taxon>Paraphaeosphaeria</taxon>
    </lineage>
</organism>
<sequence length="166" mass="18646">MPHGALQWLEKGEVDGRDRDSVINHPILTLVLLRVTINITLRDFTTFSLCCPGPNSKGQPFPSLPMSLRHQRCSRLASPSHGPPMALDPVLLSMCVRIRLFQCHRNCNMVPPDRRRDTVSLIKNCVLTIVRAPTRPSPQYTTQAQEEALSQDLSNHQVVHSRADHA</sequence>
<dbReference type="GeneID" id="28763835"/>
<dbReference type="InParanoid" id="A0A177C683"/>
<name>A0A177C683_9PLEO</name>
<dbReference type="RefSeq" id="XP_018033281.1">
    <property type="nucleotide sequence ID" value="XM_018180349.1"/>
</dbReference>
<reference evidence="2 3" key="1">
    <citation type="submission" date="2016-05" db="EMBL/GenBank/DDBJ databases">
        <title>Comparative analysis of secretome profiles of manganese(II)-oxidizing ascomycete fungi.</title>
        <authorList>
            <consortium name="DOE Joint Genome Institute"/>
            <person name="Zeiner C.A."/>
            <person name="Purvine S.O."/>
            <person name="Zink E.M."/>
            <person name="Wu S."/>
            <person name="Pasa-Tolic L."/>
            <person name="Chaput D.L."/>
            <person name="Haridas S."/>
            <person name="Grigoriev I.V."/>
            <person name="Santelli C.M."/>
            <person name="Hansel C.M."/>
        </authorList>
    </citation>
    <scope>NUCLEOTIDE SEQUENCE [LARGE SCALE GENOMIC DNA]</scope>
    <source>
        <strain evidence="2 3">AP3s5-JAC2a</strain>
    </source>
</reference>
<gene>
    <name evidence="2" type="ORF">CC84DRAFT_1178482</name>
</gene>
<dbReference type="AlphaFoldDB" id="A0A177C683"/>
<protein>
    <submittedName>
        <fullName evidence="2">Uncharacterized protein</fullName>
    </submittedName>
</protein>
<accession>A0A177C683</accession>